<dbReference type="Gene3D" id="3.40.710.10">
    <property type="entry name" value="DD-peptidase/beta-lactamase superfamily"/>
    <property type="match status" value="1"/>
</dbReference>
<protein>
    <submittedName>
        <fullName evidence="2">Beta-lactamase family protein</fullName>
    </submittedName>
</protein>
<evidence type="ECO:0000259" key="1">
    <source>
        <dbReference type="Pfam" id="PF00144"/>
    </source>
</evidence>
<proteinExistence type="predicted"/>
<dbReference type="RefSeq" id="WP_195964687.1">
    <property type="nucleotide sequence ID" value="NZ_JACJLL010000011.1"/>
</dbReference>
<dbReference type="PANTHER" id="PTHR43283">
    <property type="entry name" value="BETA-LACTAMASE-RELATED"/>
    <property type="match status" value="1"/>
</dbReference>
<evidence type="ECO:0000313" key="3">
    <source>
        <dbReference type="Proteomes" id="UP000767334"/>
    </source>
</evidence>
<accession>A0ABS2FD58</accession>
<feature type="domain" description="Beta-lactamase-related" evidence="1">
    <location>
        <begin position="6"/>
        <end position="365"/>
    </location>
</feature>
<dbReference type="InterPro" id="IPR001466">
    <property type="entry name" value="Beta-lactam-related"/>
</dbReference>
<dbReference type="InterPro" id="IPR012338">
    <property type="entry name" value="Beta-lactam/transpept-like"/>
</dbReference>
<dbReference type="PANTHER" id="PTHR43283:SF3">
    <property type="entry name" value="BETA-LACTAMASE FAMILY PROTEIN (AFU_ORTHOLOGUE AFUA_5G07500)"/>
    <property type="match status" value="1"/>
</dbReference>
<organism evidence="2 3">
    <name type="scientific">Clostridium saudiense</name>
    <dbReference type="NCBI Taxonomy" id="1414720"/>
    <lineage>
        <taxon>Bacteria</taxon>
        <taxon>Bacillati</taxon>
        <taxon>Bacillota</taxon>
        <taxon>Clostridia</taxon>
        <taxon>Eubacteriales</taxon>
        <taxon>Clostridiaceae</taxon>
        <taxon>Clostridium</taxon>
    </lineage>
</organism>
<dbReference type="EMBL" id="JACJLL010000011">
    <property type="protein sequence ID" value="MBM6818344.1"/>
    <property type="molecule type" value="Genomic_DNA"/>
</dbReference>
<keyword evidence="3" id="KW-1185">Reference proteome</keyword>
<evidence type="ECO:0000313" key="2">
    <source>
        <dbReference type="EMBL" id="MBM6818344.1"/>
    </source>
</evidence>
<dbReference type="InterPro" id="IPR050789">
    <property type="entry name" value="Diverse_Enzym_Activities"/>
</dbReference>
<sequence>MSEKIEKIITDELEKGNLAGVSIYVIKDGKEIFGKQFGYSNLEEKIEMKRDTIFSIYSMSKPITAAATMLLIERGLLSLDTPVSKFLDGFKNQKVLCNGEIKEVNREVVIKDLLTMTSGVAYPSDSEVGQKVNAIVDEVIEKELMGSPLTTVEFANKLGQVPLEFQPGEKWAYGFSADILGAVIEVVSGKSYRDFLRDEFFMPLDMLDTDFYVPEEKWNRFAKVYEYFEEEPKLRPYKGYNLAIMRQNKLPGFHSGGAGLVSTYEDYLHFDSMIINDGVYNNKQILKKESIDFMRTNHLNEEQLKTYDWEDLKGYGYGTLVRVLKDKKIANTPCAIGEFGWGGWAGTESIIDPKNNSIILYFIQRINKCDNVEKEIRKYVYEEYLNK</sequence>
<dbReference type="Pfam" id="PF00144">
    <property type="entry name" value="Beta-lactamase"/>
    <property type="match status" value="1"/>
</dbReference>
<gene>
    <name evidence="2" type="ORF">H6A19_03130</name>
</gene>
<name>A0ABS2FD58_9CLOT</name>
<dbReference type="SUPFAM" id="SSF56601">
    <property type="entry name" value="beta-lactamase/transpeptidase-like"/>
    <property type="match status" value="1"/>
</dbReference>
<reference evidence="2 3" key="1">
    <citation type="journal article" date="2021" name="Sci. Rep.">
        <title>The distribution of antibiotic resistance genes in chicken gut microbiota commensals.</title>
        <authorList>
            <person name="Juricova H."/>
            <person name="Matiasovicova J."/>
            <person name="Kubasova T."/>
            <person name="Cejkova D."/>
            <person name="Rychlik I."/>
        </authorList>
    </citation>
    <scope>NUCLEOTIDE SEQUENCE [LARGE SCALE GENOMIC DNA]</scope>
    <source>
        <strain evidence="2 3">An435</strain>
    </source>
</reference>
<dbReference type="Proteomes" id="UP000767334">
    <property type="component" value="Unassembled WGS sequence"/>
</dbReference>
<comment type="caution">
    <text evidence="2">The sequence shown here is derived from an EMBL/GenBank/DDBJ whole genome shotgun (WGS) entry which is preliminary data.</text>
</comment>